<evidence type="ECO:0000313" key="3">
    <source>
        <dbReference type="Proteomes" id="UP000789570"/>
    </source>
</evidence>
<evidence type="ECO:0000259" key="1">
    <source>
        <dbReference type="Pfam" id="PF12937"/>
    </source>
</evidence>
<protein>
    <submittedName>
        <fullName evidence="2">9514_t:CDS:1</fullName>
    </submittedName>
</protein>
<dbReference type="Gene3D" id="3.80.10.10">
    <property type="entry name" value="Ribonuclease Inhibitor"/>
    <property type="match status" value="1"/>
</dbReference>
<dbReference type="EMBL" id="CAJVPQ010001046">
    <property type="protein sequence ID" value="CAG8528956.1"/>
    <property type="molecule type" value="Genomic_DNA"/>
</dbReference>
<feature type="domain" description="F-box" evidence="1">
    <location>
        <begin position="2"/>
        <end position="48"/>
    </location>
</feature>
<organism evidence="2 3">
    <name type="scientific">Funneliformis caledonium</name>
    <dbReference type="NCBI Taxonomy" id="1117310"/>
    <lineage>
        <taxon>Eukaryota</taxon>
        <taxon>Fungi</taxon>
        <taxon>Fungi incertae sedis</taxon>
        <taxon>Mucoromycota</taxon>
        <taxon>Glomeromycotina</taxon>
        <taxon>Glomeromycetes</taxon>
        <taxon>Glomerales</taxon>
        <taxon>Glomeraceae</taxon>
        <taxon>Funneliformis</taxon>
    </lineage>
</organism>
<dbReference type="Proteomes" id="UP000789570">
    <property type="component" value="Unassembled WGS sequence"/>
</dbReference>
<dbReference type="OrthoDB" id="2372371at2759"/>
<reference evidence="2" key="1">
    <citation type="submission" date="2021-06" db="EMBL/GenBank/DDBJ databases">
        <authorList>
            <person name="Kallberg Y."/>
            <person name="Tangrot J."/>
            <person name="Rosling A."/>
        </authorList>
    </citation>
    <scope>NUCLEOTIDE SEQUENCE</scope>
    <source>
        <strain evidence="2">UK204</strain>
    </source>
</reference>
<keyword evidence="3" id="KW-1185">Reference proteome</keyword>
<sequence length="233" mass="26886">MYHLPPETLQNIFDKLVSECCSTLFRCLLVNRYWCANAVLIIWKEPFRYEYSSNKFLKFCVRLLPFNVRERLVNSNVLPPLCLKAVTEESDPENFSLLISTIVAYGPKLKDLEIIFNENSASKILSLLCSCDMLKNLYLKNTKDLNIDMWMQNLGQVIPKTLKTLNLQNSFTFTLESLENFLFECERNSINGLRFNIQDGGYWLEKEYIKILNDSVEKGIHGAGAARFGRVSA</sequence>
<proteinExistence type="predicted"/>
<dbReference type="InterPro" id="IPR032675">
    <property type="entry name" value="LRR_dom_sf"/>
</dbReference>
<evidence type="ECO:0000313" key="2">
    <source>
        <dbReference type="EMBL" id="CAG8528956.1"/>
    </source>
</evidence>
<accession>A0A9N9FDW8</accession>
<gene>
    <name evidence="2" type="ORF">FCALED_LOCUS5080</name>
</gene>
<dbReference type="Pfam" id="PF12937">
    <property type="entry name" value="F-box-like"/>
    <property type="match status" value="1"/>
</dbReference>
<dbReference type="AlphaFoldDB" id="A0A9N9FDW8"/>
<dbReference type="InterPro" id="IPR001810">
    <property type="entry name" value="F-box_dom"/>
</dbReference>
<comment type="caution">
    <text evidence="2">The sequence shown here is derived from an EMBL/GenBank/DDBJ whole genome shotgun (WGS) entry which is preliminary data.</text>
</comment>
<name>A0A9N9FDW8_9GLOM</name>